<gene>
    <name evidence="7" type="ORF">POF43_033430</name>
</gene>
<comment type="caution">
    <text evidence="7">The sequence shown here is derived from an EMBL/GenBank/DDBJ whole genome shotgun (WGS) entry which is preliminary data.</text>
</comment>
<accession>A0ABT6WAQ6</accession>
<protein>
    <submittedName>
        <fullName evidence="7">NUDIX domain-containing protein</fullName>
    </submittedName>
</protein>
<dbReference type="PANTHER" id="PTHR43222">
    <property type="entry name" value="NUDIX HYDROLASE 23"/>
    <property type="match status" value="1"/>
</dbReference>
<reference evidence="7 8" key="1">
    <citation type="submission" date="2023-05" db="EMBL/GenBank/DDBJ databases">
        <title>Streptantibioticus silvisoli sp. nov., acidotolerant actinomycetes 1 from pine litter.</title>
        <authorList>
            <person name="Swiecimska M."/>
            <person name="Golinska P."/>
            <person name="Sangal V."/>
            <person name="Wachnowicz B."/>
            <person name="Goodfellow M."/>
        </authorList>
    </citation>
    <scope>NUCLEOTIDE SEQUENCE [LARGE SCALE GENOMIC DNA]</scope>
    <source>
        <strain evidence="7 8">SL54</strain>
    </source>
</reference>
<dbReference type="Proteomes" id="UP001156398">
    <property type="component" value="Unassembled WGS sequence"/>
</dbReference>
<evidence type="ECO:0000256" key="4">
    <source>
        <dbReference type="ARBA" id="ARBA00022842"/>
    </source>
</evidence>
<evidence type="ECO:0000256" key="1">
    <source>
        <dbReference type="ARBA" id="ARBA00001946"/>
    </source>
</evidence>
<dbReference type="PROSITE" id="PS00893">
    <property type="entry name" value="NUDIX_BOX"/>
    <property type="match status" value="1"/>
</dbReference>
<dbReference type="Gene3D" id="3.90.79.10">
    <property type="entry name" value="Nucleoside Triphosphate Pyrophosphohydrolase"/>
    <property type="match status" value="1"/>
</dbReference>
<comment type="similarity">
    <text evidence="2 5">Belongs to the Nudix hydrolase family.</text>
</comment>
<dbReference type="SUPFAM" id="SSF55811">
    <property type="entry name" value="Nudix"/>
    <property type="match status" value="1"/>
</dbReference>
<dbReference type="PRINTS" id="PR00502">
    <property type="entry name" value="NUDIXFAMILY"/>
</dbReference>
<name>A0ABT6WAQ6_9ACTN</name>
<feature type="domain" description="Nudix hydrolase" evidence="6">
    <location>
        <begin position="38"/>
        <end position="167"/>
    </location>
</feature>
<evidence type="ECO:0000256" key="3">
    <source>
        <dbReference type="ARBA" id="ARBA00022801"/>
    </source>
</evidence>
<dbReference type="InterPro" id="IPR015797">
    <property type="entry name" value="NUDIX_hydrolase-like_dom_sf"/>
</dbReference>
<evidence type="ECO:0000313" key="8">
    <source>
        <dbReference type="Proteomes" id="UP001156398"/>
    </source>
</evidence>
<evidence type="ECO:0000259" key="6">
    <source>
        <dbReference type="PROSITE" id="PS51462"/>
    </source>
</evidence>
<evidence type="ECO:0000313" key="7">
    <source>
        <dbReference type="EMBL" id="MDI5967568.1"/>
    </source>
</evidence>
<dbReference type="RefSeq" id="WP_282704937.1">
    <property type="nucleotide sequence ID" value="NZ_JAAGKO020000099.1"/>
</dbReference>
<comment type="cofactor">
    <cofactor evidence="1">
        <name>Mg(2+)</name>
        <dbReference type="ChEBI" id="CHEBI:18420"/>
    </cofactor>
</comment>
<evidence type="ECO:0000256" key="5">
    <source>
        <dbReference type="RuleBase" id="RU003476"/>
    </source>
</evidence>
<dbReference type="Pfam" id="PF00293">
    <property type="entry name" value="NUDIX"/>
    <property type="match status" value="1"/>
</dbReference>
<dbReference type="InterPro" id="IPR000086">
    <property type="entry name" value="NUDIX_hydrolase_dom"/>
</dbReference>
<dbReference type="InterPro" id="IPR020084">
    <property type="entry name" value="NUDIX_hydrolase_CS"/>
</dbReference>
<sequence length="173" mass="18230">MADHTKDSHCPHCGHHFPADAGWPRRCAACGGSTYRNPLPVAVALLPVRDESGTGLTVIRRTIAPSNGELALPGGFMEIGESWQQAVTRELGEETGIPADPDTVRLADVRTDLAGHLLVFGLLPALDAAALPPSTPTHETQGWQLIHAPTPLGFPLHTEAVAAWFGGHYGPGA</sequence>
<evidence type="ECO:0000256" key="2">
    <source>
        <dbReference type="ARBA" id="ARBA00005582"/>
    </source>
</evidence>
<keyword evidence="3 5" id="KW-0378">Hydrolase</keyword>
<keyword evidence="8" id="KW-1185">Reference proteome</keyword>
<dbReference type="PROSITE" id="PS51462">
    <property type="entry name" value="NUDIX"/>
    <property type="match status" value="1"/>
</dbReference>
<organism evidence="7 8">
    <name type="scientific">Streptantibioticus silvisoli</name>
    <dbReference type="NCBI Taxonomy" id="2705255"/>
    <lineage>
        <taxon>Bacteria</taxon>
        <taxon>Bacillati</taxon>
        <taxon>Actinomycetota</taxon>
        <taxon>Actinomycetes</taxon>
        <taxon>Kitasatosporales</taxon>
        <taxon>Streptomycetaceae</taxon>
        <taxon>Streptantibioticus</taxon>
    </lineage>
</organism>
<keyword evidence="4" id="KW-0460">Magnesium</keyword>
<proteinExistence type="inferred from homology"/>
<dbReference type="InterPro" id="IPR020476">
    <property type="entry name" value="Nudix_hydrolase"/>
</dbReference>
<dbReference type="PANTHER" id="PTHR43222:SF12">
    <property type="entry name" value="NUDIX HYDROLASE"/>
    <property type="match status" value="1"/>
</dbReference>
<dbReference type="EMBL" id="JAAGKO020000099">
    <property type="protein sequence ID" value="MDI5967568.1"/>
    <property type="molecule type" value="Genomic_DNA"/>
</dbReference>